<feature type="compositionally biased region" description="Acidic residues" evidence="1">
    <location>
        <begin position="1"/>
        <end position="16"/>
    </location>
</feature>
<feature type="non-terminal residue" evidence="2">
    <location>
        <position position="1"/>
    </location>
</feature>
<feature type="compositionally biased region" description="Polar residues" evidence="1">
    <location>
        <begin position="24"/>
        <end position="35"/>
    </location>
</feature>
<dbReference type="EMBL" id="BKCJ011750194">
    <property type="protein sequence ID" value="GFD49928.1"/>
    <property type="molecule type" value="Genomic_DNA"/>
</dbReference>
<evidence type="ECO:0000256" key="1">
    <source>
        <dbReference type="SAM" id="MobiDB-lite"/>
    </source>
</evidence>
<gene>
    <name evidence="2" type="ORF">Tci_921897</name>
</gene>
<accession>A0A699WWJ7</accession>
<sequence length="55" mass="6113">LDLEDLSLDLDLEDPDPDMRSRSETSPPNAATAQSDAPDEHTHPTWTSGYRHPPD</sequence>
<comment type="caution">
    <text evidence="2">The sequence shown here is derived from an EMBL/GenBank/DDBJ whole genome shotgun (WGS) entry which is preliminary data.</text>
</comment>
<dbReference type="AlphaFoldDB" id="A0A699WWJ7"/>
<name>A0A699WWJ7_TANCI</name>
<protein>
    <submittedName>
        <fullName evidence="2">Uncharacterized protein</fullName>
    </submittedName>
</protein>
<reference evidence="2" key="1">
    <citation type="journal article" date="2019" name="Sci. Rep.">
        <title>Draft genome of Tanacetum cinerariifolium, the natural source of mosquito coil.</title>
        <authorList>
            <person name="Yamashiro T."/>
            <person name="Shiraishi A."/>
            <person name="Satake H."/>
            <person name="Nakayama K."/>
        </authorList>
    </citation>
    <scope>NUCLEOTIDE SEQUENCE</scope>
</reference>
<evidence type="ECO:0000313" key="2">
    <source>
        <dbReference type="EMBL" id="GFD49928.1"/>
    </source>
</evidence>
<feature type="region of interest" description="Disordered" evidence="1">
    <location>
        <begin position="1"/>
        <end position="55"/>
    </location>
</feature>
<organism evidence="2">
    <name type="scientific">Tanacetum cinerariifolium</name>
    <name type="common">Dalmatian daisy</name>
    <name type="synonym">Chrysanthemum cinerariifolium</name>
    <dbReference type="NCBI Taxonomy" id="118510"/>
    <lineage>
        <taxon>Eukaryota</taxon>
        <taxon>Viridiplantae</taxon>
        <taxon>Streptophyta</taxon>
        <taxon>Embryophyta</taxon>
        <taxon>Tracheophyta</taxon>
        <taxon>Spermatophyta</taxon>
        <taxon>Magnoliopsida</taxon>
        <taxon>eudicotyledons</taxon>
        <taxon>Gunneridae</taxon>
        <taxon>Pentapetalae</taxon>
        <taxon>asterids</taxon>
        <taxon>campanulids</taxon>
        <taxon>Asterales</taxon>
        <taxon>Asteraceae</taxon>
        <taxon>Asteroideae</taxon>
        <taxon>Anthemideae</taxon>
        <taxon>Anthemidinae</taxon>
        <taxon>Tanacetum</taxon>
    </lineage>
</organism>
<proteinExistence type="predicted"/>